<evidence type="ECO:0000256" key="1">
    <source>
        <dbReference type="ARBA" id="ARBA00012513"/>
    </source>
</evidence>
<evidence type="ECO:0000256" key="2">
    <source>
        <dbReference type="ARBA" id="ARBA00022679"/>
    </source>
</evidence>
<dbReference type="RefSeq" id="WP_345481441.1">
    <property type="nucleotide sequence ID" value="NZ_BAABLP010000004.1"/>
</dbReference>
<evidence type="ECO:0000256" key="5">
    <source>
        <dbReference type="ARBA" id="ARBA00022840"/>
    </source>
</evidence>
<feature type="region of interest" description="Disordered" evidence="6">
    <location>
        <begin position="181"/>
        <end position="200"/>
    </location>
</feature>
<dbReference type="SUPFAM" id="SSF55781">
    <property type="entry name" value="GAF domain-like"/>
    <property type="match status" value="1"/>
</dbReference>
<dbReference type="Gene3D" id="1.10.510.10">
    <property type="entry name" value="Transferase(Phosphotransferase) domain 1"/>
    <property type="match status" value="1"/>
</dbReference>
<dbReference type="SMART" id="SM00065">
    <property type="entry name" value="GAF"/>
    <property type="match status" value="1"/>
</dbReference>
<dbReference type="Gene3D" id="3.30.200.20">
    <property type="entry name" value="Phosphorylase Kinase, domain 1"/>
    <property type="match status" value="1"/>
</dbReference>
<feature type="domain" description="Protein kinase" evidence="7">
    <location>
        <begin position="20"/>
        <end position="282"/>
    </location>
</feature>
<dbReference type="CDD" id="cd14014">
    <property type="entry name" value="STKc_PknB_like"/>
    <property type="match status" value="1"/>
</dbReference>
<protein>
    <recommendedName>
        <fullName evidence="1">non-specific serine/threonine protein kinase</fullName>
        <ecNumber evidence="1">2.7.11.1</ecNumber>
    </recommendedName>
</protein>
<evidence type="ECO:0000256" key="3">
    <source>
        <dbReference type="ARBA" id="ARBA00022741"/>
    </source>
</evidence>
<dbReference type="InterPro" id="IPR029016">
    <property type="entry name" value="GAF-like_dom_sf"/>
</dbReference>
<sequence>MSTATPRPGSDEIRTVADRYRLGEVIGSGGRASVYEAVDPTLHRDVAVKVFRPASTSRSDVRLQEAEARLIAGLNHYALTTLFDAGVDATDPDRPRVYLVMERIPGVDLKRMIRRDGPLTPAQVAFLGFDLAEGLQYVHEHGFLHRDIKPANVLIADRHVDVRIRGKLADFGIASLIDGSEGGSGSSGTTAYLSPEQVDGQEPTTASDVYALGLVLLEALTGRVAFPGPADESAMARLDRDPHVPAAVPTELADVLRRMTALLPEDRPSLEEAALAFQAASLRDLVESGRVDPTTLATAEERRMALVRRYNILDTPPDDAFDRITHLACRLLDVPVAAVAIMDADREWFKSRRGFDVDELDRDIALCSLSVATGRSATVADVQAEERYADNPIVRGDPDLHAFAAAPLLTSDGHSIGTLCVFDRRVREFTEQEMDDLQQLAAMAMRELDLRLASRRALFSRWRCATPRTS</sequence>
<dbReference type="InterPro" id="IPR000719">
    <property type="entry name" value="Prot_kinase_dom"/>
</dbReference>
<dbReference type="EMBL" id="BAABLP010000004">
    <property type="protein sequence ID" value="GAA4750645.1"/>
    <property type="molecule type" value="Genomic_DNA"/>
</dbReference>
<dbReference type="PANTHER" id="PTHR43671:SF13">
    <property type="entry name" value="SERINE_THREONINE-PROTEIN KINASE NEK2"/>
    <property type="match status" value="1"/>
</dbReference>
<keyword evidence="2" id="KW-0808">Transferase</keyword>
<dbReference type="EC" id="2.7.11.1" evidence="1"/>
<keyword evidence="4" id="KW-0418">Kinase</keyword>
<accession>A0ABP8Z9Q9</accession>
<evidence type="ECO:0000259" key="7">
    <source>
        <dbReference type="PROSITE" id="PS50011"/>
    </source>
</evidence>
<dbReference type="Pfam" id="PF01590">
    <property type="entry name" value="GAF"/>
    <property type="match status" value="1"/>
</dbReference>
<dbReference type="InterPro" id="IPR050660">
    <property type="entry name" value="NEK_Ser/Thr_kinase"/>
</dbReference>
<dbReference type="InterPro" id="IPR008271">
    <property type="entry name" value="Ser/Thr_kinase_AS"/>
</dbReference>
<dbReference type="InterPro" id="IPR011009">
    <property type="entry name" value="Kinase-like_dom_sf"/>
</dbReference>
<dbReference type="SMART" id="SM00220">
    <property type="entry name" value="S_TKc"/>
    <property type="match status" value="1"/>
</dbReference>
<comment type="caution">
    <text evidence="8">The sequence shown here is derived from an EMBL/GenBank/DDBJ whole genome shotgun (WGS) entry which is preliminary data.</text>
</comment>
<reference evidence="9" key="1">
    <citation type="journal article" date="2019" name="Int. J. Syst. Evol. Microbiol.">
        <title>The Global Catalogue of Microorganisms (GCM) 10K type strain sequencing project: providing services to taxonomists for standard genome sequencing and annotation.</title>
        <authorList>
            <consortium name="The Broad Institute Genomics Platform"/>
            <consortium name="The Broad Institute Genome Sequencing Center for Infectious Disease"/>
            <person name="Wu L."/>
            <person name="Ma J."/>
        </authorList>
    </citation>
    <scope>NUCLEOTIDE SEQUENCE [LARGE SCALE GENOMIC DNA]</scope>
    <source>
        <strain evidence="9">JCM 19015</strain>
    </source>
</reference>
<keyword evidence="5" id="KW-0067">ATP-binding</keyword>
<evidence type="ECO:0000256" key="4">
    <source>
        <dbReference type="ARBA" id="ARBA00022777"/>
    </source>
</evidence>
<dbReference type="PANTHER" id="PTHR43671">
    <property type="entry name" value="SERINE/THREONINE-PROTEIN KINASE NEK"/>
    <property type="match status" value="1"/>
</dbReference>
<dbReference type="InterPro" id="IPR003018">
    <property type="entry name" value="GAF"/>
</dbReference>
<dbReference type="SUPFAM" id="SSF56112">
    <property type="entry name" value="Protein kinase-like (PK-like)"/>
    <property type="match status" value="1"/>
</dbReference>
<evidence type="ECO:0000256" key="6">
    <source>
        <dbReference type="SAM" id="MobiDB-lite"/>
    </source>
</evidence>
<evidence type="ECO:0000313" key="8">
    <source>
        <dbReference type="EMBL" id="GAA4750645.1"/>
    </source>
</evidence>
<dbReference type="Pfam" id="PF00069">
    <property type="entry name" value="Pkinase"/>
    <property type="match status" value="1"/>
</dbReference>
<keyword evidence="9" id="KW-1185">Reference proteome</keyword>
<gene>
    <name evidence="8" type="ORF">GCM10025783_23950</name>
</gene>
<name>A0ABP8Z9Q9_9MICO</name>
<dbReference type="PROSITE" id="PS50011">
    <property type="entry name" value="PROTEIN_KINASE_DOM"/>
    <property type="match status" value="1"/>
</dbReference>
<evidence type="ECO:0000313" key="9">
    <source>
        <dbReference type="Proteomes" id="UP001500121"/>
    </source>
</evidence>
<dbReference type="PROSITE" id="PS00108">
    <property type="entry name" value="PROTEIN_KINASE_ST"/>
    <property type="match status" value="1"/>
</dbReference>
<keyword evidence="3" id="KW-0547">Nucleotide-binding</keyword>
<organism evidence="8 9">
    <name type="scientific">Amnibacterium soli</name>
    <dbReference type="NCBI Taxonomy" id="1282736"/>
    <lineage>
        <taxon>Bacteria</taxon>
        <taxon>Bacillati</taxon>
        <taxon>Actinomycetota</taxon>
        <taxon>Actinomycetes</taxon>
        <taxon>Micrococcales</taxon>
        <taxon>Microbacteriaceae</taxon>
        <taxon>Amnibacterium</taxon>
    </lineage>
</organism>
<dbReference type="Gene3D" id="3.30.450.40">
    <property type="match status" value="1"/>
</dbReference>
<proteinExistence type="predicted"/>
<dbReference type="Proteomes" id="UP001500121">
    <property type="component" value="Unassembled WGS sequence"/>
</dbReference>